<dbReference type="Proteomes" id="UP001164539">
    <property type="component" value="Chromosome 2"/>
</dbReference>
<reference evidence="1 2" key="1">
    <citation type="journal article" date="2023" name="Science">
        <title>Complex scaffold remodeling in plant triterpene biosynthesis.</title>
        <authorList>
            <person name="De La Pena R."/>
            <person name="Hodgson H."/>
            <person name="Liu J.C."/>
            <person name="Stephenson M.J."/>
            <person name="Martin A.C."/>
            <person name="Owen C."/>
            <person name="Harkess A."/>
            <person name="Leebens-Mack J."/>
            <person name="Jimenez L.E."/>
            <person name="Osbourn A."/>
            <person name="Sattely E.S."/>
        </authorList>
    </citation>
    <scope>NUCLEOTIDE SEQUENCE [LARGE SCALE GENOMIC DNA]</scope>
    <source>
        <strain evidence="2">cv. JPN11</strain>
        <tissue evidence="1">Leaf</tissue>
    </source>
</reference>
<evidence type="ECO:0000313" key="2">
    <source>
        <dbReference type="Proteomes" id="UP001164539"/>
    </source>
</evidence>
<gene>
    <name evidence="1" type="ORF">OWV82_003821</name>
</gene>
<keyword evidence="2" id="KW-1185">Reference proteome</keyword>
<sequence length="416" mass="46246">MEMASGVVADKEEGMVSRLWDWFKALPGKIMSKVVELGKKTKKLGEDDPRRIIHSLKVGLAITLVSLFYYFEPLYDGFGVSAMWAVLTVVVVFEFSVGATLGRGLNRGLATFLAAALGFGAHHLASLSGKKGEPILLGLFVFLLAAAVTFVRFFPRMKARYDYGLLVFILTFCLISVSGYRDDQVLHMAHKRVSTILIGGFTALLVCIVIYPVWAGDDLHNLVANNIEKLADFLEGFGPEYFRISEDAETDKSFLEGYKTVLNSKQTEESLTNFARWEPPHGQFRFRYPWEQYLKTGSLTRHCAYRIEALSGYLNTDTRIQQRVCGKLEQPCLNLCSESVKALKELSFAIKTMTTPSSANSHITKSKIAAKNLKSSLNTGLCKGTDLLEVIPVITMASLLVEVVSCTEKITESFKN</sequence>
<proteinExistence type="predicted"/>
<protein>
    <submittedName>
        <fullName evidence="1">Aluminum-activated malate transporter</fullName>
    </submittedName>
</protein>
<evidence type="ECO:0000313" key="1">
    <source>
        <dbReference type="EMBL" id="KAJ4724885.1"/>
    </source>
</evidence>
<comment type="caution">
    <text evidence="1">The sequence shown here is derived from an EMBL/GenBank/DDBJ whole genome shotgun (WGS) entry which is preliminary data.</text>
</comment>
<organism evidence="1 2">
    <name type="scientific">Melia azedarach</name>
    <name type="common">Chinaberry tree</name>
    <dbReference type="NCBI Taxonomy" id="155640"/>
    <lineage>
        <taxon>Eukaryota</taxon>
        <taxon>Viridiplantae</taxon>
        <taxon>Streptophyta</taxon>
        <taxon>Embryophyta</taxon>
        <taxon>Tracheophyta</taxon>
        <taxon>Spermatophyta</taxon>
        <taxon>Magnoliopsida</taxon>
        <taxon>eudicotyledons</taxon>
        <taxon>Gunneridae</taxon>
        <taxon>Pentapetalae</taxon>
        <taxon>rosids</taxon>
        <taxon>malvids</taxon>
        <taxon>Sapindales</taxon>
        <taxon>Meliaceae</taxon>
        <taxon>Melia</taxon>
    </lineage>
</organism>
<dbReference type="EMBL" id="CM051395">
    <property type="protein sequence ID" value="KAJ4724885.1"/>
    <property type="molecule type" value="Genomic_DNA"/>
</dbReference>
<name>A0ACC1YM36_MELAZ</name>
<accession>A0ACC1YM36</accession>